<dbReference type="EC" id="1.-.-.-" evidence="3"/>
<dbReference type="InterPro" id="IPR027056">
    <property type="entry name" value="Gluconate_2DH_su3"/>
</dbReference>
<comment type="caution">
    <text evidence="3">The sequence shown here is derived from an EMBL/GenBank/DDBJ whole genome shotgun (WGS) entry which is preliminary data.</text>
</comment>
<proteinExistence type="predicted"/>
<gene>
    <name evidence="3" type="ORF">SNE35_01655</name>
</gene>
<sequence>MDRRTTLQWMLAASAALGVPVSAGATPATRKGAKPTGYGTDPKLTQSYKSGELWPLTFNAAQNRTAQALCGLIIPADAQSPSAAQLQVHRFIDEWVSAPYPDQAQDRPVIIDGLAWLEAESAKRFGGKRFDQLDVAQQSQIADDICWTETAKPEFAAAAKFFQRFRDLTAGGFYTTPEGMKDVGFVGNTPSVTFDGPPLKVLQIVGVA</sequence>
<name>A0ABU5DAD5_9BURK</name>
<keyword evidence="2" id="KW-0732">Signal</keyword>
<keyword evidence="4" id="KW-1185">Reference proteome</keyword>
<dbReference type="GO" id="GO:0016491">
    <property type="term" value="F:oxidoreductase activity"/>
    <property type="evidence" value="ECO:0007669"/>
    <property type="project" value="UniProtKB-KW"/>
</dbReference>
<evidence type="ECO:0000256" key="2">
    <source>
        <dbReference type="SAM" id="SignalP"/>
    </source>
</evidence>
<evidence type="ECO:0000256" key="1">
    <source>
        <dbReference type="SAM" id="MobiDB-lite"/>
    </source>
</evidence>
<accession>A0ABU5DAD5</accession>
<keyword evidence="3" id="KW-0560">Oxidoreductase</keyword>
<evidence type="ECO:0000313" key="3">
    <source>
        <dbReference type="EMBL" id="MDY0743188.1"/>
    </source>
</evidence>
<feature type="region of interest" description="Disordered" evidence="1">
    <location>
        <begin position="23"/>
        <end position="42"/>
    </location>
</feature>
<reference evidence="3 4" key="1">
    <citation type="submission" date="2023-11" db="EMBL/GenBank/DDBJ databases">
        <title>Paucibacter sp. nov., isolated from fresh soil in Korea.</title>
        <authorList>
            <person name="Le N.T.T."/>
        </authorList>
    </citation>
    <scope>NUCLEOTIDE SEQUENCE [LARGE SCALE GENOMIC DNA]</scope>
    <source>
        <strain evidence="3 4">R3-3</strain>
    </source>
</reference>
<dbReference type="RefSeq" id="WP_320421041.1">
    <property type="nucleotide sequence ID" value="NZ_JAXCLA010000001.1"/>
</dbReference>
<dbReference type="Pfam" id="PF13618">
    <property type="entry name" value="Gluconate_2-dh3"/>
    <property type="match status" value="1"/>
</dbReference>
<feature type="chain" id="PRO_5045568342" evidence="2">
    <location>
        <begin position="26"/>
        <end position="208"/>
    </location>
</feature>
<feature type="signal peptide" evidence="2">
    <location>
        <begin position="1"/>
        <end position="25"/>
    </location>
</feature>
<evidence type="ECO:0000313" key="4">
    <source>
        <dbReference type="Proteomes" id="UP001285263"/>
    </source>
</evidence>
<protein>
    <submittedName>
        <fullName evidence="3">Gluconate 2-dehydrogenase subunit 3 family protein</fullName>
        <ecNumber evidence="3">1.-.-.-</ecNumber>
    </submittedName>
</protein>
<dbReference type="EMBL" id="JAXCLA010000001">
    <property type="protein sequence ID" value="MDY0743188.1"/>
    <property type="molecule type" value="Genomic_DNA"/>
</dbReference>
<dbReference type="Proteomes" id="UP001285263">
    <property type="component" value="Unassembled WGS sequence"/>
</dbReference>
<organism evidence="3 4">
    <name type="scientific">Roseateles agri</name>
    <dbReference type="NCBI Taxonomy" id="3098619"/>
    <lineage>
        <taxon>Bacteria</taxon>
        <taxon>Pseudomonadati</taxon>
        <taxon>Pseudomonadota</taxon>
        <taxon>Betaproteobacteria</taxon>
        <taxon>Burkholderiales</taxon>
        <taxon>Sphaerotilaceae</taxon>
        <taxon>Roseateles</taxon>
    </lineage>
</organism>